<keyword evidence="7" id="KW-0328">Glycosyltransferase</keyword>
<evidence type="ECO:0000256" key="9">
    <source>
        <dbReference type="ARBA" id="ARBA00023001"/>
    </source>
</evidence>
<dbReference type="CDD" id="cd02855">
    <property type="entry name" value="E_set_GBE_prok_N"/>
    <property type="match status" value="1"/>
</dbReference>
<dbReference type="RefSeq" id="WP_256191626.1">
    <property type="nucleotide sequence ID" value="NZ_CAJKKG010000058.1"/>
</dbReference>
<dbReference type="NCBIfam" id="NF008967">
    <property type="entry name" value="PRK12313.1"/>
    <property type="match status" value="1"/>
</dbReference>
<evidence type="ECO:0000256" key="1">
    <source>
        <dbReference type="ARBA" id="ARBA00000826"/>
    </source>
</evidence>
<dbReference type="InterPro" id="IPR013780">
    <property type="entry name" value="Glyco_hydro_b"/>
</dbReference>
<dbReference type="InterPro" id="IPR006047">
    <property type="entry name" value="GH13_cat_dom"/>
</dbReference>
<evidence type="ECO:0000313" key="15">
    <source>
        <dbReference type="Proteomes" id="UP001524473"/>
    </source>
</evidence>
<keyword evidence="6" id="KW-0321">Glycogen metabolism</keyword>
<organism evidence="14 15">
    <name type="scientific">Neglectibacter timonensis</name>
    <dbReference type="NCBI Taxonomy" id="1776382"/>
    <lineage>
        <taxon>Bacteria</taxon>
        <taxon>Bacillati</taxon>
        <taxon>Bacillota</taxon>
        <taxon>Clostridia</taxon>
        <taxon>Eubacteriales</taxon>
        <taxon>Oscillospiraceae</taxon>
        <taxon>Neglectibacter</taxon>
    </lineage>
</organism>
<comment type="function">
    <text evidence="2">Catalyzes the formation of the alpha-1,6-glucosidic linkages in glycogen by scission of a 1,4-alpha-linked oligosaccharide from growing alpha-1,4-glucan chains and the subsequent attachment of the oligosaccharide to the alpha-1,6 position.</text>
</comment>
<proteinExistence type="inferred from homology"/>
<feature type="domain" description="Glycosyl hydrolase family 13 catalytic" evidence="13">
    <location>
        <begin position="135"/>
        <end position="488"/>
    </location>
</feature>
<dbReference type="Gene3D" id="2.60.40.10">
    <property type="entry name" value="Immunoglobulins"/>
    <property type="match status" value="1"/>
</dbReference>
<evidence type="ECO:0000256" key="3">
    <source>
        <dbReference type="ARBA" id="ARBA00004964"/>
    </source>
</evidence>
<evidence type="ECO:0000256" key="12">
    <source>
        <dbReference type="NCBIfam" id="TIGR01515"/>
    </source>
</evidence>
<dbReference type="Proteomes" id="UP001524473">
    <property type="component" value="Unassembled WGS sequence"/>
</dbReference>
<sequence length="601" mass="69885">MDYYNFYTGREFEAYRFLGAHVEGDTVCFRTFAPAAARISVIGDFSSWQEIEMAKIYDGNFWECRVPAKAGMRYKYRITRGDGSFLDHCDPYGFSSELRPQTASVIVGLDNYEFQDRQWLRRRSTAVQKPVNIYELHFGSWRKKAEKEDGWYSYEELGELLIPYLKENGYNYVELLPLSEHPSDESWGYQNTGFFAPTSRYGTPDGLRAFVDQCHQNGVGVIMDFVPVHFAVDDYALWNYDGTALYEYPHADVGRSEWGSCNFMHSRGEVRSFLQSAAYFWLKEFHFDGLRMDAVSNLIYWQGDPARGVNDGAVRFLREMNAGLKARMPDAMLIAEDSSAYEGVTRPVSENGLGFDYKWDLGWMNDTLSYFQSSPEQRAERYHSLTFSMYYYYNERYLLPLSHDEVVHGKATILQKMNGGYEDKFPQARALYLYMTAHPGKKLNFMGNELGQFREWDEKREQDWSLLENPNHDAFHRYIRELNQLYLKSPALYQLEQFREGFRWVDCHQEAKCVYVFERICPKQRMVFLFNFSACPQTYLLQLEGAAALKPLVDSDQQKYGGAAPADAFQRISLKEGGTALLLPRFSGRGYLVEEKKEPEK</sequence>
<dbReference type="SUPFAM" id="SSF51445">
    <property type="entry name" value="(Trans)glycosidases"/>
    <property type="match status" value="1"/>
</dbReference>
<name>A0ABT1RWW6_9FIRM</name>
<dbReference type="InterPro" id="IPR014756">
    <property type="entry name" value="Ig_E-set"/>
</dbReference>
<dbReference type="Gene3D" id="3.20.20.80">
    <property type="entry name" value="Glycosidases"/>
    <property type="match status" value="1"/>
</dbReference>
<comment type="catalytic activity">
    <reaction evidence="1">
        <text>Transfers a segment of a (1-&gt;4)-alpha-D-glucan chain to a primary hydroxy group in a similar glucan chain.</text>
        <dbReference type="EC" id="2.4.1.18"/>
    </reaction>
</comment>
<accession>A0ABT1RWW6</accession>
<comment type="caution">
    <text evidence="14">The sequence shown here is derived from an EMBL/GenBank/DDBJ whole genome shotgun (WGS) entry which is preliminary data.</text>
</comment>
<dbReference type="PANTHER" id="PTHR43651">
    <property type="entry name" value="1,4-ALPHA-GLUCAN-BRANCHING ENZYME"/>
    <property type="match status" value="1"/>
</dbReference>
<dbReference type="InterPro" id="IPR037439">
    <property type="entry name" value="Branching_enzy"/>
</dbReference>
<keyword evidence="8" id="KW-0808">Transferase</keyword>
<gene>
    <name evidence="14" type="primary">glgB</name>
    <name evidence="14" type="ORF">NE695_04470</name>
</gene>
<dbReference type="EMBL" id="JANFZH010000007">
    <property type="protein sequence ID" value="MCQ4839167.1"/>
    <property type="molecule type" value="Genomic_DNA"/>
</dbReference>
<dbReference type="Pfam" id="PF02806">
    <property type="entry name" value="Alpha-amylase_C"/>
    <property type="match status" value="1"/>
</dbReference>
<evidence type="ECO:0000259" key="13">
    <source>
        <dbReference type="SMART" id="SM00642"/>
    </source>
</evidence>
<reference evidence="14 15" key="1">
    <citation type="submission" date="2022-06" db="EMBL/GenBank/DDBJ databases">
        <title>Isolation of gut microbiota from human fecal samples.</title>
        <authorList>
            <person name="Pamer E.G."/>
            <person name="Barat B."/>
            <person name="Waligurski E."/>
            <person name="Medina S."/>
            <person name="Paddock L."/>
            <person name="Mostad J."/>
        </authorList>
    </citation>
    <scope>NUCLEOTIDE SEQUENCE [LARGE SCALE GENOMIC DNA]</scope>
    <source>
        <strain evidence="14 15">DFI.9.73</strain>
    </source>
</reference>
<dbReference type="InterPro" id="IPR044143">
    <property type="entry name" value="GlgB_N_E_set_prok"/>
</dbReference>
<evidence type="ECO:0000313" key="14">
    <source>
        <dbReference type="EMBL" id="MCQ4839167.1"/>
    </source>
</evidence>
<dbReference type="SUPFAM" id="SSF81296">
    <property type="entry name" value="E set domains"/>
    <property type="match status" value="1"/>
</dbReference>
<dbReference type="SMART" id="SM00642">
    <property type="entry name" value="Aamy"/>
    <property type="match status" value="1"/>
</dbReference>
<dbReference type="SUPFAM" id="SSF51011">
    <property type="entry name" value="Glycosyl hydrolase domain"/>
    <property type="match status" value="1"/>
</dbReference>
<dbReference type="PANTHER" id="PTHR43651:SF3">
    <property type="entry name" value="1,4-ALPHA-GLUCAN-BRANCHING ENZYME"/>
    <property type="match status" value="1"/>
</dbReference>
<evidence type="ECO:0000256" key="7">
    <source>
        <dbReference type="ARBA" id="ARBA00022676"/>
    </source>
</evidence>
<dbReference type="EC" id="2.4.1.18" evidence="5 12"/>
<protein>
    <recommendedName>
        <fullName evidence="5 12">1,4-alpha-glucan branching enzyme</fullName>
        <ecNumber evidence="5 12">2.4.1.18</ecNumber>
    </recommendedName>
</protein>
<keyword evidence="9" id="KW-0136">Cellulose degradation</keyword>
<dbReference type="PIRSF" id="PIRSF000463">
    <property type="entry name" value="GlgB"/>
    <property type="match status" value="1"/>
</dbReference>
<dbReference type="InterPro" id="IPR006048">
    <property type="entry name" value="A-amylase/branching_C"/>
</dbReference>
<dbReference type="CDD" id="cd11322">
    <property type="entry name" value="AmyAc_Glg_BE"/>
    <property type="match status" value="1"/>
</dbReference>
<dbReference type="Pfam" id="PF02922">
    <property type="entry name" value="CBM_48"/>
    <property type="match status" value="1"/>
</dbReference>
<keyword evidence="9" id="KW-0624">Polysaccharide degradation</keyword>
<keyword evidence="10" id="KW-0320">Glycogen biosynthesis</keyword>
<dbReference type="InterPro" id="IPR013783">
    <property type="entry name" value="Ig-like_fold"/>
</dbReference>
<comment type="pathway">
    <text evidence="3">Glycan biosynthesis; glycogen biosynthesis.</text>
</comment>
<dbReference type="InterPro" id="IPR017853">
    <property type="entry name" value="GH"/>
</dbReference>
<keyword evidence="15" id="KW-1185">Reference proteome</keyword>
<evidence type="ECO:0000256" key="8">
    <source>
        <dbReference type="ARBA" id="ARBA00022679"/>
    </source>
</evidence>
<dbReference type="Gene3D" id="2.60.40.1180">
    <property type="entry name" value="Golgi alpha-mannosidase II"/>
    <property type="match status" value="1"/>
</dbReference>
<evidence type="ECO:0000256" key="10">
    <source>
        <dbReference type="ARBA" id="ARBA00023056"/>
    </source>
</evidence>
<dbReference type="NCBIfam" id="TIGR01515">
    <property type="entry name" value="branching_enzym"/>
    <property type="match status" value="1"/>
</dbReference>
<dbReference type="InterPro" id="IPR004193">
    <property type="entry name" value="Glyco_hydro_13_N"/>
</dbReference>
<evidence type="ECO:0000256" key="11">
    <source>
        <dbReference type="ARBA" id="ARBA00023277"/>
    </source>
</evidence>
<evidence type="ECO:0000256" key="4">
    <source>
        <dbReference type="ARBA" id="ARBA00009000"/>
    </source>
</evidence>
<comment type="similarity">
    <text evidence="4">Belongs to the glycosyl hydrolase 13 family. GlgB subfamily.</text>
</comment>
<keyword evidence="11" id="KW-0119">Carbohydrate metabolism</keyword>
<evidence type="ECO:0000256" key="5">
    <source>
        <dbReference type="ARBA" id="ARBA00012541"/>
    </source>
</evidence>
<dbReference type="InterPro" id="IPR006407">
    <property type="entry name" value="GlgB"/>
</dbReference>
<evidence type="ECO:0000256" key="2">
    <source>
        <dbReference type="ARBA" id="ARBA00002953"/>
    </source>
</evidence>
<evidence type="ECO:0000256" key="6">
    <source>
        <dbReference type="ARBA" id="ARBA00022600"/>
    </source>
</evidence>
<dbReference type="Pfam" id="PF00128">
    <property type="entry name" value="Alpha-amylase"/>
    <property type="match status" value="2"/>
</dbReference>